<evidence type="ECO:0000256" key="4">
    <source>
        <dbReference type="ARBA" id="ARBA00023098"/>
    </source>
</evidence>
<dbReference type="SUPFAM" id="SSF55729">
    <property type="entry name" value="Acyl-CoA N-acyltransferases (Nat)"/>
    <property type="match status" value="1"/>
</dbReference>
<protein>
    <recommendedName>
        <fullName evidence="8">L-ornithine N(alpha)-acyltransferase</fullName>
        <ecNumber evidence="7">2.3.2.30</ecNumber>
    </recommendedName>
</protein>
<gene>
    <name evidence="11" type="ORF">ACFSKQ_15315</name>
</gene>
<reference evidence="12" key="1">
    <citation type="journal article" date="2019" name="Int. J. Syst. Evol. Microbiol.">
        <title>The Global Catalogue of Microorganisms (GCM) 10K type strain sequencing project: providing services to taxonomists for standard genome sequencing and annotation.</title>
        <authorList>
            <consortium name="The Broad Institute Genomics Platform"/>
            <consortium name="The Broad Institute Genome Sequencing Center for Infectious Disease"/>
            <person name="Wu L."/>
            <person name="Ma J."/>
        </authorList>
    </citation>
    <scope>NUCLEOTIDE SEQUENCE [LARGE SCALE GENOMIC DNA]</scope>
    <source>
        <strain evidence="12">ZS-35-S2</strain>
    </source>
</reference>
<comment type="function">
    <text evidence="9">Catalyzes the first step in the biosynthesis of ornithine lipids, which are phosphorus-free membrane lipids. Catalyzes the 3-hydroxyacyl-acyl carrier protein-dependent acylation of ornithine to form lyso-ornithine lipid (LOL).</text>
</comment>
<proteinExistence type="inferred from homology"/>
<evidence type="ECO:0000256" key="9">
    <source>
        <dbReference type="ARBA" id="ARBA00045724"/>
    </source>
</evidence>
<evidence type="ECO:0000256" key="7">
    <source>
        <dbReference type="ARBA" id="ARBA00039058"/>
    </source>
</evidence>
<evidence type="ECO:0000256" key="6">
    <source>
        <dbReference type="ARBA" id="ARBA00038095"/>
    </source>
</evidence>
<sequence length="278" mass="30558">MALESMSLPTPAGLAPRRERPFGRLGSLEVRLASSTEEVRAAQALRYRVFYGEMGARATPLQRFTGRDEDRFDAHCDHLLVVDREGGEERIVGSYRLMPAERAGAAGGFYSSPEFAVEELVARHARRRFLELGRSCVLKPWRGKRTVELLWQGIWCYVLERGIDVLFGCASLPGTDAQATAPALSFLQQAAPAPAQWQVRASSRDIVAEGESLAAGRSALQTLPPLLKGYLKLGALISTDAVIDRQFGTTDVFVVLPVERIAARYLAYYGPDSARFGL</sequence>
<keyword evidence="3" id="KW-0808">Transferase</keyword>
<evidence type="ECO:0000313" key="11">
    <source>
        <dbReference type="EMBL" id="MFD2238822.1"/>
    </source>
</evidence>
<dbReference type="Proteomes" id="UP001597371">
    <property type="component" value="Unassembled WGS sequence"/>
</dbReference>
<dbReference type="Gene3D" id="3.40.630.30">
    <property type="match status" value="1"/>
</dbReference>
<dbReference type="EMBL" id="JBHUIJ010000022">
    <property type="protein sequence ID" value="MFD2238822.1"/>
    <property type="molecule type" value="Genomic_DNA"/>
</dbReference>
<evidence type="ECO:0000256" key="5">
    <source>
        <dbReference type="ARBA" id="ARBA00023315"/>
    </source>
</evidence>
<dbReference type="PANTHER" id="PTHR37323">
    <property type="entry name" value="GCN5-RELATED N-ACETYLTRANSFERASE"/>
    <property type="match status" value="1"/>
</dbReference>
<comment type="catalytic activity">
    <reaction evidence="10">
        <text>a (3R)-hydroxyacyl-[ACP] + L-ornithine = a lyso-ornithine lipid + holo-[ACP] + H(+)</text>
        <dbReference type="Rhea" id="RHEA:20633"/>
        <dbReference type="Rhea" id="RHEA-COMP:9685"/>
        <dbReference type="Rhea" id="RHEA-COMP:9945"/>
        <dbReference type="ChEBI" id="CHEBI:15378"/>
        <dbReference type="ChEBI" id="CHEBI:46911"/>
        <dbReference type="ChEBI" id="CHEBI:64479"/>
        <dbReference type="ChEBI" id="CHEBI:78827"/>
        <dbReference type="ChEBI" id="CHEBI:138482"/>
        <dbReference type="EC" id="2.3.2.30"/>
    </reaction>
    <physiologicalReaction direction="left-to-right" evidence="10">
        <dbReference type="Rhea" id="RHEA:20634"/>
    </physiologicalReaction>
</comment>
<evidence type="ECO:0000256" key="2">
    <source>
        <dbReference type="ARBA" id="ARBA00022516"/>
    </source>
</evidence>
<comment type="pathway">
    <text evidence="1">Lipid metabolism.</text>
</comment>
<dbReference type="InterPro" id="IPR052351">
    <property type="entry name" value="Ornithine_N-alpha-AT"/>
</dbReference>
<comment type="caution">
    <text evidence="11">The sequence shown here is derived from an EMBL/GenBank/DDBJ whole genome shotgun (WGS) entry which is preliminary data.</text>
</comment>
<evidence type="ECO:0000256" key="3">
    <source>
        <dbReference type="ARBA" id="ARBA00022679"/>
    </source>
</evidence>
<dbReference type="RefSeq" id="WP_209737282.1">
    <property type="nucleotide sequence ID" value="NZ_CP072611.1"/>
</dbReference>
<dbReference type="InterPro" id="IPR016181">
    <property type="entry name" value="Acyl_CoA_acyltransferase"/>
</dbReference>
<evidence type="ECO:0000256" key="10">
    <source>
        <dbReference type="ARBA" id="ARBA00047785"/>
    </source>
</evidence>
<evidence type="ECO:0000313" key="12">
    <source>
        <dbReference type="Proteomes" id="UP001597371"/>
    </source>
</evidence>
<keyword evidence="12" id="KW-1185">Reference proteome</keyword>
<name>A0ABW5CQ12_9HYPH</name>
<dbReference type="EC" id="2.3.2.30" evidence="7"/>
<comment type="similarity">
    <text evidence="6">Belongs to the acetyltransferase family. OlsB subfamily.</text>
</comment>
<accession>A0ABW5CQ12</accession>
<organism evidence="11 12">
    <name type="scientific">Aureimonas populi</name>
    <dbReference type="NCBI Taxonomy" id="1701758"/>
    <lineage>
        <taxon>Bacteria</taxon>
        <taxon>Pseudomonadati</taxon>
        <taxon>Pseudomonadota</taxon>
        <taxon>Alphaproteobacteria</taxon>
        <taxon>Hyphomicrobiales</taxon>
        <taxon>Aurantimonadaceae</taxon>
        <taxon>Aureimonas</taxon>
    </lineage>
</organism>
<keyword evidence="2" id="KW-0444">Lipid biosynthesis</keyword>
<dbReference type="Pfam" id="PF13444">
    <property type="entry name" value="Acetyltransf_5"/>
    <property type="match status" value="1"/>
</dbReference>
<keyword evidence="5" id="KW-0012">Acyltransferase</keyword>
<keyword evidence="4" id="KW-0443">Lipid metabolism</keyword>
<evidence type="ECO:0000256" key="8">
    <source>
        <dbReference type="ARBA" id="ARBA00039866"/>
    </source>
</evidence>
<dbReference type="PANTHER" id="PTHR37323:SF1">
    <property type="entry name" value="L-ORNITHINE N(ALPHA)-ACYLTRANSFERASE"/>
    <property type="match status" value="1"/>
</dbReference>
<evidence type="ECO:0000256" key="1">
    <source>
        <dbReference type="ARBA" id="ARBA00005189"/>
    </source>
</evidence>